<dbReference type="RefSeq" id="WP_167146747.1">
    <property type="nucleotide sequence ID" value="NZ_JAAMOX010000001.1"/>
</dbReference>
<dbReference type="GO" id="GO:0032259">
    <property type="term" value="P:methylation"/>
    <property type="evidence" value="ECO:0007669"/>
    <property type="project" value="UniProtKB-KW"/>
</dbReference>
<name>A0A7X5QYS4_9MICO</name>
<evidence type="ECO:0000256" key="2">
    <source>
        <dbReference type="ARBA" id="ARBA00022679"/>
    </source>
</evidence>
<dbReference type="PANTHER" id="PTHR10509">
    <property type="entry name" value="O-METHYLTRANSFERASE-RELATED"/>
    <property type="match status" value="1"/>
</dbReference>
<dbReference type="EMBL" id="JAAMOX010000001">
    <property type="protein sequence ID" value="NIH52340.1"/>
    <property type="molecule type" value="Genomic_DNA"/>
</dbReference>
<dbReference type="InterPro" id="IPR029063">
    <property type="entry name" value="SAM-dependent_MTases_sf"/>
</dbReference>
<organism evidence="4 5">
    <name type="scientific">Lysinibacter cavernae</name>
    <dbReference type="NCBI Taxonomy" id="1640652"/>
    <lineage>
        <taxon>Bacteria</taxon>
        <taxon>Bacillati</taxon>
        <taxon>Actinomycetota</taxon>
        <taxon>Actinomycetes</taxon>
        <taxon>Micrococcales</taxon>
        <taxon>Microbacteriaceae</taxon>
        <taxon>Lysinibacter</taxon>
    </lineage>
</organism>
<dbReference type="Proteomes" id="UP000541033">
    <property type="component" value="Unassembled WGS sequence"/>
</dbReference>
<sequence>MSNIENNWKFSEDLPVESPVIEKARKLSIEMGVAPISRAVGSQLASIVAMTGARTIAEVGTGLGVSGLWLLSGRDNISLTTIDSESEYHRHARALFTEAGIAPSRLRFINGKAEDVLPRMNENSYDLVIIDADPDQLLEYFEHSLRLIRPGGTVLVPRVLKGGRVADPAARDDVSVDYRTLLTELASSDAVVTALSPAGDGLLQVTRVG</sequence>
<dbReference type="GO" id="GO:0008757">
    <property type="term" value="F:S-adenosylmethionine-dependent methyltransferase activity"/>
    <property type="evidence" value="ECO:0007669"/>
    <property type="project" value="TreeGrafter"/>
</dbReference>
<dbReference type="InterPro" id="IPR002935">
    <property type="entry name" value="SAM_O-MeTrfase"/>
</dbReference>
<accession>A0A7X5QYS4</accession>
<keyword evidence="2 4" id="KW-0808">Transferase</keyword>
<dbReference type="GO" id="GO:0008171">
    <property type="term" value="F:O-methyltransferase activity"/>
    <property type="evidence" value="ECO:0007669"/>
    <property type="project" value="InterPro"/>
</dbReference>
<evidence type="ECO:0000256" key="1">
    <source>
        <dbReference type="ARBA" id="ARBA00022603"/>
    </source>
</evidence>
<dbReference type="PANTHER" id="PTHR10509:SF85">
    <property type="entry name" value="O-METHYLTRANSFERASE RV1220C-RELATED"/>
    <property type="match status" value="1"/>
</dbReference>
<dbReference type="PROSITE" id="PS51682">
    <property type="entry name" value="SAM_OMT_I"/>
    <property type="match status" value="1"/>
</dbReference>
<dbReference type="AlphaFoldDB" id="A0A7X5QYS4"/>
<gene>
    <name evidence="4" type="ORF">FHX76_000208</name>
</gene>
<evidence type="ECO:0000313" key="5">
    <source>
        <dbReference type="Proteomes" id="UP000541033"/>
    </source>
</evidence>
<reference evidence="4 5" key="1">
    <citation type="submission" date="2020-02" db="EMBL/GenBank/DDBJ databases">
        <title>Sequencing the genomes of 1000 actinobacteria strains.</title>
        <authorList>
            <person name="Klenk H.-P."/>
        </authorList>
    </citation>
    <scope>NUCLEOTIDE SEQUENCE [LARGE SCALE GENOMIC DNA]</scope>
    <source>
        <strain evidence="4 5">DSM 27960</strain>
    </source>
</reference>
<evidence type="ECO:0000256" key="3">
    <source>
        <dbReference type="ARBA" id="ARBA00022691"/>
    </source>
</evidence>
<keyword evidence="1 4" id="KW-0489">Methyltransferase</keyword>
<dbReference type="Pfam" id="PF01596">
    <property type="entry name" value="Methyltransf_3"/>
    <property type="match status" value="1"/>
</dbReference>
<evidence type="ECO:0000313" key="4">
    <source>
        <dbReference type="EMBL" id="NIH52340.1"/>
    </source>
</evidence>
<keyword evidence="3" id="KW-0949">S-adenosyl-L-methionine</keyword>
<dbReference type="SUPFAM" id="SSF53335">
    <property type="entry name" value="S-adenosyl-L-methionine-dependent methyltransferases"/>
    <property type="match status" value="1"/>
</dbReference>
<dbReference type="InterPro" id="IPR050362">
    <property type="entry name" value="Cation-dep_OMT"/>
</dbReference>
<keyword evidence="5" id="KW-1185">Reference proteome</keyword>
<proteinExistence type="predicted"/>
<dbReference type="CDD" id="cd02440">
    <property type="entry name" value="AdoMet_MTases"/>
    <property type="match status" value="1"/>
</dbReference>
<dbReference type="Gene3D" id="3.40.50.150">
    <property type="entry name" value="Vaccinia Virus protein VP39"/>
    <property type="match status" value="1"/>
</dbReference>
<comment type="caution">
    <text evidence="4">The sequence shown here is derived from an EMBL/GenBank/DDBJ whole genome shotgun (WGS) entry which is preliminary data.</text>
</comment>
<protein>
    <submittedName>
        <fullName evidence="4">Putative O-methyltransferase YrrM</fullName>
    </submittedName>
</protein>